<dbReference type="Pfam" id="PF00144">
    <property type="entry name" value="Beta-lactamase"/>
    <property type="match status" value="1"/>
</dbReference>
<organism evidence="2">
    <name type="scientific">Bosea sp. NBC_00436</name>
    <dbReference type="NCBI Taxonomy" id="2969620"/>
    <lineage>
        <taxon>Bacteria</taxon>
        <taxon>Pseudomonadati</taxon>
        <taxon>Pseudomonadota</taxon>
        <taxon>Alphaproteobacteria</taxon>
        <taxon>Hyphomicrobiales</taxon>
        <taxon>Boseaceae</taxon>
        <taxon>Bosea</taxon>
    </lineage>
</organism>
<evidence type="ECO:0000313" key="2">
    <source>
        <dbReference type="EMBL" id="UZF89334.1"/>
    </source>
</evidence>
<dbReference type="PANTHER" id="PTHR46825">
    <property type="entry name" value="D-ALANYL-D-ALANINE-CARBOXYPEPTIDASE/ENDOPEPTIDASE AMPH"/>
    <property type="match status" value="1"/>
</dbReference>
<dbReference type="PANTHER" id="PTHR46825:SF9">
    <property type="entry name" value="BETA-LACTAMASE-RELATED DOMAIN-CONTAINING PROTEIN"/>
    <property type="match status" value="1"/>
</dbReference>
<gene>
    <name evidence="2" type="ORF">NWE54_11360</name>
</gene>
<evidence type="ECO:0000259" key="1">
    <source>
        <dbReference type="Pfam" id="PF00144"/>
    </source>
</evidence>
<dbReference type="InterPro" id="IPR001466">
    <property type="entry name" value="Beta-lactam-related"/>
</dbReference>
<accession>A0A9E8A2K6</accession>
<dbReference type="Gene3D" id="3.40.710.10">
    <property type="entry name" value="DD-peptidase/beta-lactamase superfamily"/>
    <property type="match status" value="1"/>
</dbReference>
<dbReference type="SUPFAM" id="SSF56601">
    <property type="entry name" value="beta-lactamase/transpeptidase-like"/>
    <property type="match status" value="1"/>
</dbReference>
<protein>
    <submittedName>
        <fullName evidence="2">Beta-lactamase family protein</fullName>
    </submittedName>
</protein>
<feature type="domain" description="Beta-lactamase-related" evidence="1">
    <location>
        <begin position="26"/>
        <end position="335"/>
    </location>
</feature>
<reference evidence="2" key="1">
    <citation type="submission" date="2022-08" db="EMBL/GenBank/DDBJ databases">
        <title>Complete Genome Sequences of 2 Bosea sp. soil isolates.</title>
        <authorList>
            <person name="Alvarez Arevalo M."/>
            <person name="Sterndorff E.B."/>
            <person name="Faurdal D."/>
            <person name="Joergensen T.S."/>
            <person name="Weber T."/>
        </authorList>
    </citation>
    <scope>NUCLEOTIDE SEQUENCE</scope>
    <source>
        <strain evidence="2">NBC_00436</strain>
    </source>
</reference>
<dbReference type="EMBL" id="CP102774">
    <property type="protein sequence ID" value="UZF89334.1"/>
    <property type="molecule type" value="Genomic_DNA"/>
</dbReference>
<dbReference type="InterPro" id="IPR050491">
    <property type="entry name" value="AmpC-like"/>
</dbReference>
<proteinExistence type="predicted"/>
<dbReference type="InterPro" id="IPR012338">
    <property type="entry name" value="Beta-lactam/transpept-like"/>
</dbReference>
<dbReference type="AlphaFoldDB" id="A0A9E8A2K6"/>
<name>A0A9E8A2K6_9HYPH</name>
<sequence length="537" mass="58319">MPRASFALDPAIIAARIAPHVAAWNSETSPGMMIAVISGGAVVHEAAYGMADLANGIPLSSRSVVRIASQSKQFTTWLLLALEREGRLSLQDDVRTHLPWLPDYGRTITLHHLASNTSGLRDILEMMTIGGVPILAPSSRRYACDVVGRQSELNFEPGYDLLYSNSNFLLLSEILEKVSGQSFNDLLKERITGPLGMHDTALMPRDDVILPRLAGHHRRGPDGNWLRAAWGIAIGGEGGMVSTLADMIIWQQNLRRPKIGDSAMIARMEDAGVTINGVPSPYGYGLVRDSGALGEAVGHGGWIAGARSESVRFKEADLGIVLLANHDDCAPYVLARSIARDLLDADKEKREQEFDLPVGTYQDEAGDDAFQIELRQGQPYLVMNMGGAPLLPVGDGSWQPQASIPAFALKADGGGALSATRFGRTRRFIPIAPTATPIDRFAGRSFAAQSGAFRGETRKAGSELHLTLSSPEGSQRVKLIAHGHDFFFAHPVSTEVHDQWRVCPWVLPWLFTVRIAADQVIINSDRTKRLVLSEVAC</sequence>